<keyword evidence="1" id="KW-0378">Hydrolase</keyword>
<dbReference type="InterPro" id="IPR052016">
    <property type="entry name" value="Bact_Sigma-Reg"/>
</dbReference>
<accession>A0A1C5JNE4</accession>
<sequence length="251" mass="25909">MSSIAPARPAPHHEVGRTAYPAPPQPAYFQVAVSSLPASGAELSGDFLDVFPTGNDRWIAVLGDVCGKGAAAAAVADDVRAVIRRAAALNDRPRQILSALNHLLADDDVTVTTRFLTMVCLLLRPAESGVEVVLCSAGHPPVLLRGPDGQVGPVGDGGGTMLGVVSEPRLVETRLLLGPDDTLLLYTDGVTEARCGNEEYAGRLSLLLARMGGIEVALVPGHVQEAALAFGGGVNLDDVAVMALRAGRPAA</sequence>
<reference evidence="4" key="1">
    <citation type="submission" date="2016-06" db="EMBL/GenBank/DDBJ databases">
        <authorList>
            <person name="Varghese N."/>
            <person name="Submissions Spin"/>
        </authorList>
    </citation>
    <scope>NUCLEOTIDE SEQUENCE [LARGE SCALE GENOMIC DNA]</scope>
    <source>
        <strain evidence="4">DSM 45647</strain>
    </source>
</reference>
<name>A0A1C5JNE4_9ACTN</name>
<dbReference type="Gene3D" id="3.60.40.10">
    <property type="entry name" value="PPM-type phosphatase domain"/>
    <property type="match status" value="1"/>
</dbReference>
<feature type="domain" description="PPM-type phosphatase" evidence="2">
    <location>
        <begin position="30"/>
        <end position="246"/>
    </location>
</feature>
<dbReference type="Pfam" id="PF07228">
    <property type="entry name" value="SpoIIE"/>
    <property type="match status" value="1"/>
</dbReference>
<dbReference type="PROSITE" id="PS51746">
    <property type="entry name" value="PPM_2"/>
    <property type="match status" value="1"/>
</dbReference>
<evidence type="ECO:0000259" key="2">
    <source>
        <dbReference type="PROSITE" id="PS51746"/>
    </source>
</evidence>
<dbReference type="OrthoDB" id="5241041at2"/>
<dbReference type="RefSeq" id="WP_091067967.1">
    <property type="nucleotide sequence ID" value="NZ_FMDM01000012.1"/>
</dbReference>
<dbReference type="AlphaFoldDB" id="A0A1C5JNE4"/>
<proteinExistence type="predicted"/>
<gene>
    <name evidence="3" type="ORF">GA0070213_112134</name>
</gene>
<dbReference type="InterPro" id="IPR036457">
    <property type="entry name" value="PPM-type-like_dom_sf"/>
</dbReference>
<evidence type="ECO:0000256" key="1">
    <source>
        <dbReference type="ARBA" id="ARBA00022801"/>
    </source>
</evidence>
<dbReference type="SMART" id="SM00331">
    <property type="entry name" value="PP2C_SIG"/>
    <property type="match status" value="1"/>
</dbReference>
<evidence type="ECO:0000313" key="4">
    <source>
        <dbReference type="Proteomes" id="UP000199360"/>
    </source>
</evidence>
<dbReference type="SUPFAM" id="SSF81606">
    <property type="entry name" value="PP2C-like"/>
    <property type="match status" value="1"/>
</dbReference>
<dbReference type="InterPro" id="IPR001932">
    <property type="entry name" value="PPM-type_phosphatase-like_dom"/>
</dbReference>
<keyword evidence="4" id="KW-1185">Reference proteome</keyword>
<dbReference type="PANTHER" id="PTHR43156:SF2">
    <property type="entry name" value="STAGE II SPORULATION PROTEIN E"/>
    <property type="match status" value="1"/>
</dbReference>
<dbReference type="EMBL" id="FMDM01000012">
    <property type="protein sequence ID" value="SCG72105.1"/>
    <property type="molecule type" value="Genomic_DNA"/>
</dbReference>
<protein>
    <submittedName>
        <fullName evidence="3">Stage II sporulation protein E (SpoIIE)</fullName>
    </submittedName>
</protein>
<evidence type="ECO:0000313" key="3">
    <source>
        <dbReference type="EMBL" id="SCG72105.1"/>
    </source>
</evidence>
<dbReference type="Proteomes" id="UP000199360">
    <property type="component" value="Unassembled WGS sequence"/>
</dbReference>
<dbReference type="STRING" id="745366.GA0070213_112134"/>
<dbReference type="PANTHER" id="PTHR43156">
    <property type="entry name" value="STAGE II SPORULATION PROTEIN E-RELATED"/>
    <property type="match status" value="1"/>
</dbReference>
<organism evidence="3 4">
    <name type="scientific">Micromonospora humi</name>
    <dbReference type="NCBI Taxonomy" id="745366"/>
    <lineage>
        <taxon>Bacteria</taxon>
        <taxon>Bacillati</taxon>
        <taxon>Actinomycetota</taxon>
        <taxon>Actinomycetes</taxon>
        <taxon>Micromonosporales</taxon>
        <taxon>Micromonosporaceae</taxon>
        <taxon>Micromonospora</taxon>
    </lineage>
</organism>
<dbReference type="GO" id="GO:0016791">
    <property type="term" value="F:phosphatase activity"/>
    <property type="evidence" value="ECO:0007669"/>
    <property type="project" value="TreeGrafter"/>
</dbReference>